<evidence type="ECO:0000313" key="2">
    <source>
        <dbReference type="EMBL" id="MBA0615638.1"/>
    </source>
</evidence>
<dbReference type="GO" id="GO:0003676">
    <property type="term" value="F:nucleic acid binding"/>
    <property type="evidence" value="ECO:0007669"/>
    <property type="project" value="InterPro"/>
</dbReference>
<evidence type="ECO:0000259" key="1">
    <source>
        <dbReference type="Pfam" id="PF13456"/>
    </source>
</evidence>
<organism evidence="2 3">
    <name type="scientific">Gossypium davidsonii</name>
    <name type="common">Davidson's cotton</name>
    <name type="synonym">Gossypium klotzschianum subsp. davidsonii</name>
    <dbReference type="NCBI Taxonomy" id="34287"/>
    <lineage>
        <taxon>Eukaryota</taxon>
        <taxon>Viridiplantae</taxon>
        <taxon>Streptophyta</taxon>
        <taxon>Embryophyta</taxon>
        <taxon>Tracheophyta</taxon>
        <taxon>Spermatophyta</taxon>
        <taxon>Magnoliopsida</taxon>
        <taxon>eudicotyledons</taxon>
        <taxon>Gunneridae</taxon>
        <taxon>Pentapetalae</taxon>
        <taxon>rosids</taxon>
        <taxon>malvids</taxon>
        <taxon>Malvales</taxon>
        <taxon>Malvaceae</taxon>
        <taxon>Malvoideae</taxon>
        <taxon>Gossypium</taxon>
    </lineage>
</organism>
<accession>A0A7J8RP52</accession>
<dbReference type="EMBL" id="JABFAC010000006">
    <property type="protein sequence ID" value="MBA0615638.1"/>
    <property type="molecule type" value="Genomic_DNA"/>
</dbReference>
<evidence type="ECO:0000313" key="3">
    <source>
        <dbReference type="Proteomes" id="UP000593561"/>
    </source>
</evidence>
<protein>
    <recommendedName>
        <fullName evidence="1">RNase H type-1 domain-containing protein</fullName>
    </recommendedName>
</protein>
<dbReference type="PANTHER" id="PTHR47074:SF11">
    <property type="entry name" value="REVERSE TRANSCRIPTASE-LIKE PROTEIN"/>
    <property type="match status" value="1"/>
</dbReference>
<keyword evidence="3" id="KW-1185">Reference proteome</keyword>
<dbReference type="Proteomes" id="UP000593561">
    <property type="component" value="Unassembled WGS sequence"/>
</dbReference>
<sequence>MLRGYPDDGKRLANIIAWPADEISSDGVSKATSIILGEVDDSAHILLTSYVATKEMTTTSKGGKFQNLGLLIAKGVVLNPSCNRCGEEESLKHVFRDCATVCEYFRNMIVWKSKDVPANALLHDWNYAPRLFARLHVVYTNGADGRSQWIQPPKGTLKCNTNAAVFQKANMTTWVAMLRDSIGSFVGCCFGFGDGHMKANMVEALAVREGPSWLKDKIIAAIIMETNCPTVIEACTNPAEDDSEMGIGS</sequence>
<dbReference type="AlphaFoldDB" id="A0A7J8RP52"/>
<comment type="caution">
    <text evidence="2">The sequence shown here is derived from an EMBL/GenBank/DDBJ whole genome shotgun (WGS) entry which is preliminary data.</text>
</comment>
<gene>
    <name evidence="2" type="ORF">Godav_015759</name>
</gene>
<dbReference type="PANTHER" id="PTHR47074">
    <property type="entry name" value="BNAC02G40300D PROTEIN"/>
    <property type="match status" value="1"/>
</dbReference>
<feature type="domain" description="RNase H type-1" evidence="1">
    <location>
        <begin position="160"/>
        <end position="243"/>
    </location>
</feature>
<name>A0A7J8RP52_GOSDV</name>
<dbReference type="InterPro" id="IPR052929">
    <property type="entry name" value="RNase_H-like_EbsB-rel"/>
</dbReference>
<proteinExistence type="predicted"/>
<dbReference type="GO" id="GO:0004523">
    <property type="term" value="F:RNA-DNA hybrid ribonuclease activity"/>
    <property type="evidence" value="ECO:0007669"/>
    <property type="project" value="InterPro"/>
</dbReference>
<reference evidence="2 3" key="1">
    <citation type="journal article" date="2019" name="Genome Biol. Evol.">
        <title>Insights into the evolution of the New World diploid cottons (Gossypium, subgenus Houzingenia) based on genome sequencing.</title>
        <authorList>
            <person name="Grover C.E."/>
            <person name="Arick M.A. 2nd"/>
            <person name="Thrash A."/>
            <person name="Conover J.L."/>
            <person name="Sanders W.S."/>
            <person name="Peterson D.G."/>
            <person name="Frelichowski J.E."/>
            <person name="Scheffler J.A."/>
            <person name="Scheffler B.E."/>
            <person name="Wendel J.F."/>
        </authorList>
    </citation>
    <scope>NUCLEOTIDE SEQUENCE [LARGE SCALE GENOMIC DNA]</scope>
    <source>
        <strain evidence="2">27</strain>
        <tissue evidence="2">Leaf</tissue>
    </source>
</reference>
<dbReference type="InterPro" id="IPR002156">
    <property type="entry name" value="RNaseH_domain"/>
</dbReference>
<dbReference type="Pfam" id="PF13456">
    <property type="entry name" value="RVT_3"/>
    <property type="match status" value="1"/>
</dbReference>